<dbReference type="InterPro" id="IPR009057">
    <property type="entry name" value="Homeodomain-like_sf"/>
</dbReference>
<proteinExistence type="predicted"/>
<dbReference type="RefSeq" id="XP_028977680.2">
    <property type="nucleotide sequence ID" value="XM_029121847.2"/>
</dbReference>
<sequence length="206" mass="22953">MFCWKCHNSHNLLNMNPVDQNGTNESHWMLPSPVPVREQSEECSLQPVKKEEVSIMTVEKEENEDWLNSDDEDVVKVTVPSLRSDKAYTLMDCKNQEGEIESCNMTSVEPEKAAYTDRKASAVNKSNSKGRGLRCKSGRQTLKPSVTVQLDTRTGETSTLSDFERGMIIGASYAGSSISEVAARLGFSPTTVSKVYKEYRNASKKS</sequence>
<dbReference type="AlphaFoldDB" id="A0AAY5KNN2"/>
<evidence type="ECO:0000313" key="2">
    <source>
        <dbReference type="Proteomes" id="UP000265140"/>
    </source>
</evidence>
<dbReference type="GeneTree" id="ENSGT01000000219768"/>
<protein>
    <recommendedName>
        <fullName evidence="3">Tc3 transposase DNA binding domain-containing protein</fullName>
    </recommendedName>
</protein>
<dbReference type="KEGG" id="els:114839665"/>
<reference evidence="1" key="3">
    <citation type="submission" date="2025-09" db="UniProtKB">
        <authorList>
            <consortium name="Ensembl"/>
        </authorList>
    </citation>
    <scope>IDENTIFICATION</scope>
</reference>
<accession>A0AAY5KNN2</accession>
<dbReference type="Proteomes" id="UP000265140">
    <property type="component" value="Chromosome 8"/>
</dbReference>
<evidence type="ECO:0008006" key="3">
    <source>
        <dbReference type="Google" id="ProtNLM"/>
    </source>
</evidence>
<evidence type="ECO:0000313" key="1">
    <source>
        <dbReference type="Ensembl" id="ENSELUP00000088062.1"/>
    </source>
</evidence>
<dbReference type="Pfam" id="PF13384">
    <property type="entry name" value="HTH_23"/>
    <property type="match status" value="1"/>
</dbReference>
<name>A0AAY5KNN2_ESOLU</name>
<dbReference type="SUPFAM" id="SSF46689">
    <property type="entry name" value="Homeodomain-like"/>
    <property type="match status" value="1"/>
</dbReference>
<reference evidence="1 2" key="1">
    <citation type="submission" date="2020-02" db="EMBL/GenBank/DDBJ databases">
        <title>Esox lucius (northern pike) genome, fEsoLuc1, primary haplotype.</title>
        <authorList>
            <person name="Myers G."/>
            <person name="Karagic N."/>
            <person name="Meyer A."/>
            <person name="Pippel M."/>
            <person name="Reichard M."/>
            <person name="Winkler S."/>
            <person name="Tracey A."/>
            <person name="Sims Y."/>
            <person name="Howe K."/>
            <person name="Rhie A."/>
            <person name="Formenti G."/>
            <person name="Durbin R."/>
            <person name="Fedrigo O."/>
            <person name="Jarvis E.D."/>
        </authorList>
    </citation>
    <scope>NUCLEOTIDE SEQUENCE [LARGE SCALE GENOMIC DNA]</scope>
</reference>
<dbReference type="GeneID" id="114839665"/>
<reference evidence="1" key="2">
    <citation type="submission" date="2025-08" db="UniProtKB">
        <authorList>
            <consortium name="Ensembl"/>
        </authorList>
    </citation>
    <scope>IDENTIFICATION</scope>
</reference>
<dbReference type="Ensembl" id="ENSELUT00000096830.1">
    <property type="protein sequence ID" value="ENSELUP00000088062.1"/>
    <property type="gene ID" value="ENSELUG00000040984.1"/>
</dbReference>
<organism evidence="1 2">
    <name type="scientific">Esox lucius</name>
    <name type="common">Northern pike</name>
    <dbReference type="NCBI Taxonomy" id="8010"/>
    <lineage>
        <taxon>Eukaryota</taxon>
        <taxon>Metazoa</taxon>
        <taxon>Chordata</taxon>
        <taxon>Craniata</taxon>
        <taxon>Vertebrata</taxon>
        <taxon>Euteleostomi</taxon>
        <taxon>Actinopterygii</taxon>
        <taxon>Neopterygii</taxon>
        <taxon>Teleostei</taxon>
        <taxon>Protacanthopterygii</taxon>
        <taxon>Esociformes</taxon>
        <taxon>Esocidae</taxon>
        <taxon>Esox</taxon>
    </lineage>
</organism>
<keyword evidence="2" id="KW-1185">Reference proteome</keyword>